<dbReference type="EMBL" id="JANPWB010000016">
    <property type="protein sequence ID" value="KAJ1082442.1"/>
    <property type="molecule type" value="Genomic_DNA"/>
</dbReference>
<evidence type="ECO:0000313" key="1">
    <source>
        <dbReference type="EMBL" id="KAJ1082442.1"/>
    </source>
</evidence>
<keyword evidence="2" id="KW-1185">Reference proteome</keyword>
<dbReference type="AlphaFoldDB" id="A0AAV7KW44"/>
<sequence length="107" mass="10964">MRVLSDQALLSAQSLKLPVRLGAYNMRSHEGQLLRGCIRSAPPSPPAALVSLRTCAQGTAAATAGPLGSALGPRPCLSPGSERAAASVGFPGSRDIIKYKSCGSRGF</sequence>
<comment type="caution">
    <text evidence="1">The sequence shown here is derived from an EMBL/GenBank/DDBJ whole genome shotgun (WGS) entry which is preliminary data.</text>
</comment>
<protein>
    <submittedName>
        <fullName evidence="1">Uncharacterized protein</fullName>
    </submittedName>
</protein>
<accession>A0AAV7KW44</accession>
<proteinExistence type="predicted"/>
<evidence type="ECO:0000313" key="2">
    <source>
        <dbReference type="Proteomes" id="UP001066276"/>
    </source>
</evidence>
<gene>
    <name evidence="1" type="ORF">NDU88_002610</name>
</gene>
<name>A0AAV7KW44_PLEWA</name>
<organism evidence="1 2">
    <name type="scientific">Pleurodeles waltl</name>
    <name type="common">Iberian ribbed newt</name>
    <dbReference type="NCBI Taxonomy" id="8319"/>
    <lineage>
        <taxon>Eukaryota</taxon>
        <taxon>Metazoa</taxon>
        <taxon>Chordata</taxon>
        <taxon>Craniata</taxon>
        <taxon>Vertebrata</taxon>
        <taxon>Euteleostomi</taxon>
        <taxon>Amphibia</taxon>
        <taxon>Batrachia</taxon>
        <taxon>Caudata</taxon>
        <taxon>Salamandroidea</taxon>
        <taxon>Salamandridae</taxon>
        <taxon>Pleurodelinae</taxon>
        <taxon>Pleurodeles</taxon>
    </lineage>
</organism>
<reference evidence="1" key="1">
    <citation type="journal article" date="2022" name="bioRxiv">
        <title>Sequencing and chromosome-scale assembly of the giantPleurodeles waltlgenome.</title>
        <authorList>
            <person name="Brown T."/>
            <person name="Elewa A."/>
            <person name="Iarovenko S."/>
            <person name="Subramanian E."/>
            <person name="Araus A.J."/>
            <person name="Petzold A."/>
            <person name="Susuki M."/>
            <person name="Suzuki K.-i.T."/>
            <person name="Hayashi T."/>
            <person name="Toyoda A."/>
            <person name="Oliveira C."/>
            <person name="Osipova E."/>
            <person name="Leigh N.D."/>
            <person name="Simon A."/>
            <person name="Yun M.H."/>
        </authorList>
    </citation>
    <scope>NUCLEOTIDE SEQUENCE</scope>
    <source>
        <strain evidence="1">20211129_DDA</strain>
        <tissue evidence="1">Liver</tissue>
    </source>
</reference>
<dbReference type="Proteomes" id="UP001066276">
    <property type="component" value="Chromosome 12"/>
</dbReference>